<organism evidence="3 4">
    <name type="scientific">Hyaloscypha hepaticicola</name>
    <dbReference type="NCBI Taxonomy" id="2082293"/>
    <lineage>
        <taxon>Eukaryota</taxon>
        <taxon>Fungi</taxon>
        <taxon>Dikarya</taxon>
        <taxon>Ascomycota</taxon>
        <taxon>Pezizomycotina</taxon>
        <taxon>Leotiomycetes</taxon>
        <taxon>Helotiales</taxon>
        <taxon>Hyaloscyphaceae</taxon>
        <taxon>Hyaloscypha</taxon>
    </lineage>
</organism>
<feature type="chain" id="PRO_5014473701" evidence="2">
    <location>
        <begin position="22"/>
        <end position="223"/>
    </location>
</feature>
<accession>A0A2J6Q7G6</accession>
<keyword evidence="2" id="KW-0732">Signal</keyword>
<dbReference type="EMBL" id="KZ613478">
    <property type="protein sequence ID" value="PMD22174.1"/>
    <property type="molecule type" value="Genomic_DNA"/>
</dbReference>
<feature type="signal peptide" evidence="2">
    <location>
        <begin position="1"/>
        <end position="21"/>
    </location>
</feature>
<reference evidence="3 4" key="1">
    <citation type="submission" date="2016-05" db="EMBL/GenBank/DDBJ databases">
        <title>A degradative enzymes factory behind the ericoid mycorrhizal symbiosis.</title>
        <authorList>
            <consortium name="DOE Joint Genome Institute"/>
            <person name="Martino E."/>
            <person name="Morin E."/>
            <person name="Grelet G."/>
            <person name="Kuo A."/>
            <person name="Kohler A."/>
            <person name="Daghino S."/>
            <person name="Barry K."/>
            <person name="Choi C."/>
            <person name="Cichocki N."/>
            <person name="Clum A."/>
            <person name="Copeland A."/>
            <person name="Hainaut M."/>
            <person name="Haridas S."/>
            <person name="Labutti K."/>
            <person name="Lindquist E."/>
            <person name="Lipzen A."/>
            <person name="Khouja H.-R."/>
            <person name="Murat C."/>
            <person name="Ohm R."/>
            <person name="Olson A."/>
            <person name="Spatafora J."/>
            <person name="Veneault-Fourrey C."/>
            <person name="Henrissat B."/>
            <person name="Grigoriev I."/>
            <person name="Martin F."/>
            <person name="Perotto S."/>
        </authorList>
    </citation>
    <scope>NUCLEOTIDE SEQUENCE [LARGE SCALE GENOMIC DNA]</scope>
    <source>
        <strain evidence="3 4">UAMH 7357</strain>
    </source>
</reference>
<sequence>MITPGMLSASLASVLPARAIAQKCDCERRACRLGLLKEWQKHLRYPVELFLDPLTPEIGVALAMDPYLLAREQCRKKTSRESQKKNKVDKSKVAEDGEKDVEIATAKVTIEVNVDKGEEQEITNTHTFFANMARPHPREWTLPNDVSQAEITVAAVDKAVTAVQGVYAYSWAGELLDPPGITFPSLTKQQPAASFCILQYPSLGLTLNRKVFVTDGLGVQPRN</sequence>
<dbReference type="Proteomes" id="UP000235672">
    <property type="component" value="Unassembled WGS sequence"/>
</dbReference>
<evidence type="ECO:0000256" key="2">
    <source>
        <dbReference type="SAM" id="SignalP"/>
    </source>
</evidence>
<dbReference type="AlphaFoldDB" id="A0A2J6Q7G6"/>
<keyword evidence="4" id="KW-1185">Reference proteome</keyword>
<protein>
    <submittedName>
        <fullName evidence="3">Uncharacterized protein</fullName>
    </submittedName>
</protein>
<gene>
    <name evidence="3" type="ORF">NA56DRAFT_702526</name>
</gene>
<proteinExistence type="predicted"/>
<evidence type="ECO:0000256" key="1">
    <source>
        <dbReference type="SAM" id="MobiDB-lite"/>
    </source>
</evidence>
<feature type="region of interest" description="Disordered" evidence="1">
    <location>
        <begin position="75"/>
        <end position="96"/>
    </location>
</feature>
<name>A0A2J6Q7G6_9HELO</name>
<evidence type="ECO:0000313" key="3">
    <source>
        <dbReference type="EMBL" id="PMD22174.1"/>
    </source>
</evidence>
<evidence type="ECO:0000313" key="4">
    <source>
        <dbReference type="Proteomes" id="UP000235672"/>
    </source>
</evidence>